<keyword evidence="2" id="KW-0012">Acyltransferase</keyword>
<dbReference type="PANTHER" id="PTHR43877">
    <property type="entry name" value="AMINOALKYLPHOSPHONATE N-ACETYLTRANSFERASE-RELATED-RELATED"/>
    <property type="match status" value="1"/>
</dbReference>
<organism evidence="4 5">
    <name type="scientific">Brevundimonas subvibrioides</name>
    <dbReference type="NCBI Taxonomy" id="74313"/>
    <lineage>
        <taxon>Bacteria</taxon>
        <taxon>Pseudomonadati</taxon>
        <taxon>Pseudomonadota</taxon>
        <taxon>Alphaproteobacteria</taxon>
        <taxon>Caulobacterales</taxon>
        <taxon>Caulobacteraceae</taxon>
        <taxon>Brevundimonas</taxon>
    </lineage>
</organism>
<keyword evidence="1" id="KW-0808">Transferase</keyword>
<dbReference type="SUPFAM" id="SSF55729">
    <property type="entry name" value="Acyl-CoA N-acyltransferases (Nat)"/>
    <property type="match status" value="1"/>
</dbReference>
<dbReference type="InterPro" id="IPR000182">
    <property type="entry name" value="GNAT_dom"/>
</dbReference>
<dbReference type="CDD" id="cd04301">
    <property type="entry name" value="NAT_SF"/>
    <property type="match status" value="1"/>
</dbReference>
<dbReference type="GO" id="GO:0016747">
    <property type="term" value="F:acyltransferase activity, transferring groups other than amino-acyl groups"/>
    <property type="evidence" value="ECO:0007669"/>
    <property type="project" value="InterPro"/>
</dbReference>
<dbReference type="Proteomes" id="UP000216147">
    <property type="component" value="Unassembled WGS sequence"/>
</dbReference>
<proteinExistence type="predicted"/>
<gene>
    <name evidence="4" type="ORF">B7Y86_09310</name>
</gene>
<dbReference type="Gene3D" id="3.40.630.30">
    <property type="match status" value="1"/>
</dbReference>
<evidence type="ECO:0000313" key="5">
    <source>
        <dbReference type="Proteomes" id="UP000216147"/>
    </source>
</evidence>
<protein>
    <recommendedName>
        <fullName evidence="3">N-acetyltransferase domain-containing protein</fullName>
    </recommendedName>
</protein>
<feature type="domain" description="N-acetyltransferase" evidence="3">
    <location>
        <begin position="4"/>
        <end position="163"/>
    </location>
</feature>
<sequence length="176" mass="19513">MTELVIRDADAADIPAIHRLIESAYRGESSRAGWTTEADLLTGQRTDPDELAEIVADPEQAMLTAWDGEDLLACIRIQRQPDGAGYFGMLSVSPTRQASGLGRRMVAAAEDAMARRFGARLIRISVFPQRDTLIAWYERLGYADTGRTLAFDYGNLRLGKALRDDLYFVVMEKALA</sequence>
<dbReference type="PANTHER" id="PTHR43877:SF2">
    <property type="entry name" value="AMINOALKYLPHOSPHONATE N-ACETYLTRANSFERASE-RELATED"/>
    <property type="match status" value="1"/>
</dbReference>
<name>A0A258HK19_9CAUL</name>
<evidence type="ECO:0000313" key="4">
    <source>
        <dbReference type="EMBL" id="OYX56934.1"/>
    </source>
</evidence>
<dbReference type="InterPro" id="IPR016181">
    <property type="entry name" value="Acyl_CoA_acyltransferase"/>
</dbReference>
<dbReference type="AlphaFoldDB" id="A0A258HK19"/>
<dbReference type="EMBL" id="NCEQ01000007">
    <property type="protein sequence ID" value="OYX56934.1"/>
    <property type="molecule type" value="Genomic_DNA"/>
</dbReference>
<evidence type="ECO:0000259" key="3">
    <source>
        <dbReference type="PROSITE" id="PS51186"/>
    </source>
</evidence>
<dbReference type="PROSITE" id="PS51186">
    <property type="entry name" value="GNAT"/>
    <property type="match status" value="1"/>
</dbReference>
<dbReference type="InterPro" id="IPR050832">
    <property type="entry name" value="Bact_Acetyltransf"/>
</dbReference>
<reference evidence="4 5" key="1">
    <citation type="submission" date="2017-03" db="EMBL/GenBank/DDBJ databases">
        <title>Lifting the veil on microbial sulfur biogeochemistry in mining wastewaters.</title>
        <authorList>
            <person name="Kantor R.S."/>
            <person name="Colenbrander Nelson T."/>
            <person name="Marshall S."/>
            <person name="Bennett D."/>
            <person name="Apte S."/>
            <person name="Camacho D."/>
            <person name="Thomas B.C."/>
            <person name="Warren L.A."/>
            <person name="Banfield J.F."/>
        </authorList>
    </citation>
    <scope>NUCLEOTIDE SEQUENCE [LARGE SCALE GENOMIC DNA]</scope>
    <source>
        <strain evidence="4">32-68-21</strain>
    </source>
</reference>
<comment type="caution">
    <text evidence="4">The sequence shown here is derived from an EMBL/GenBank/DDBJ whole genome shotgun (WGS) entry which is preliminary data.</text>
</comment>
<dbReference type="Pfam" id="PF00583">
    <property type="entry name" value="Acetyltransf_1"/>
    <property type="match status" value="1"/>
</dbReference>
<evidence type="ECO:0000256" key="1">
    <source>
        <dbReference type="ARBA" id="ARBA00022679"/>
    </source>
</evidence>
<accession>A0A258HK19</accession>
<evidence type="ECO:0000256" key="2">
    <source>
        <dbReference type="ARBA" id="ARBA00023315"/>
    </source>
</evidence>